<evidence type="ECO:0000313" key="3">
    <source>
        <dbReference type="Proteomes" id="UP000006241"/>
    </source>
</evidence>
<name>C2FT49_SPHSI</name>
<keyword evidence="1" id="KW-0472">Membrane</keyword>
<proteinExistence type="predicted"/>
<sequence>MNNLKFIIASLIILIGIMLFLTMLNVILRKFKAKYDEEGNINLSFGIWFSTLFIACTLILEKTFFKTTESVDILLRLNTADVYLDIGKATGLLIGLAILWFFFWYFISHFLIKIVIRETNDEAQMASNNYSYFLIKGIALLGIIVSVSDLLTMILNLCVPSIEIPLFN</sequence>
<protein>
    <submittedName>
        <fullName evidence="2">Uncharacterized protein</fullName>
    </submittedName>
</protein>
<feature type="transmembrane region" description="Helical" evidence="1">
    <location>
        <begin position="92"/>
        <end position="112"/>
    </location>
</feature>
<dbReference type="EMBL" id="ACHB01000009">
    <property type="protein sequence ID" value="EEI93883.1"/>
    <property type="molecule type" value="Genomic_DNA"/>
</dbReference>
<dbReference type="AlphaFoldDB" id="C2FT49"/>
<gene>
    <name evidence="2" type="ORF">HMPREF0765_0505</name>
</gene>
<feature type="transmembrane region" description="Helical" evidence="1">
    <location>
        <begin position="6"/>
        <end position="28"/>
    </location>
</feature>
<accession>C2FT49</accession>
<dbReference type="HOGENOM" id="CLU_1585431_0_0_10"/>
<feature type="transmembrane region" description="Helical" evidence="1">
    <location>
        <begin position="40"/>
        <end position="60"/>
    </location>
</feature>
<evidence type="ECO:0000313" key="2">
    <source>
        <dbReference type="EMBL" id="EEI93883.1"/>
    </source>
</evidence>
<comment type="caution">
    <text evidence="2">The sequence shown here is derived from an EMBL/GenBank/DDBJ whole genome shotgun (WGS) entry which is preliminary data.</text>
</comment>
<keyword evidence="1" id="KW-0812">Transmembrane</keyword>
<organism evidence="2 3">
    <name type="scientific">Sphingobacterium spiritivorum ATCC 33300</name>
    <dbReference type="NCBI Taxonomy" id="525372"/>
    <lineage>
        <taxon>Bacteria</taxon>
        <taxon>Pseudomonadati</taxon>
        <taxon>Bacteroidota</taxon>
        <taxon>Sphingobacteriia</taxon>
        <taxon>Sphingobacteriales</taxon>
        <taxon>Sphingobacteriaceae</taxon>
        <taxon>Sphingobacterium</taxon>
    </lineage>
</organism>
<dbReference type="RefSeq" id="WP_003011935.1">
    <property type="nucleotide sequence ID" value="NZ_GG668635.1"/>
</dbReference>
<evidence type="ECO:0000256" key="1">
    <source>
        <dbReference type="SAM" id="Phobius"/>
    </source>
</evidence>
<dbReference type="Proteomes" id="UP000006241">
    <property type="component" value="Unassembled WGS sequence"/>
</dbReference>
<feature type="transmembrane region" description="Helical" evidence="1">
    <location>
        <begin position="133"/>
        <end position="155"/>
    </location>
</feature>
<reference evidence="2 3" key="1">
    <citation type="submission" date="2009-01" db="EMBL/GenBank/DDBJ databases">
        <authorList>
            <person name="Qin X."/>
            <person name="Bachman B."/>
            <person name="Battles P."/>
            <person name="Bell A."/>
            <person name="Bess C."/>
            <person name="Bickham C."/>
            <person name="Chaboub L."/>
            <person name="Chen D."/>
            <person name="Coyle M."/>
            <person name="Deiros D.R."/>
            <person name="Dinh H."/>
            <person name="Forbes L."/>
            <person name="Fowler G."/>
            <person name="Francisco L."/>
            <person name="Fu Q."/>
            <person name="Gubbala S."/>
            <person name="Hale W."/>
            <person name="Han Y."/>
            <person name="Hemphill L."/>
            <person name="Highlander S.K."/>
            <person name="Hirani K."/>
            <person name="Hogues M."/>
            <person name="Jackson L."/>
            <person name="Jakkamsetti A."/>
            <person name="Javaid M."/>
            <person name="Jiang H."/>
            <person name="Korchina V."/>
            <person name="Kovar C."/>
            <person name="Lara F."/>
            <person name="Lee S."/>
            <person name="Mata R."/>
            <person name="Mathew T."/>
            <person name="Moen C."/>
            <person name="Morales K."/>
            <person name="Munidasa M."/>
            <person name="Nazareth L."/>
            <person name="Ngo R."/>
            <person name="Nguyen L."/>
            <person name="Okwuonu G."/>
            <person name="Ongeri F."/>
            <person name="Patil S."/>
            <person name="Petrosino J."/>
            <person name="Pham C."/>
            <person name="Pham P."/>
            <person name="Pu L.-L."/>
            <person name="Puazo M."/>
            <person name="Raj R."/>
            <person name="Reid J."/>
            <person name="Rouhana J."/>
            <person name="Saada N."/>
            <person name="Shang Y."/>
            <person name="Simmons D."/>
            <person name="Thornton R."/>
            <person name="Warren J."/>
            <person name="Weissenberger G."/>
            <person name="Zhang J."/>
            <person name="Zhang L."/>
            <person name="Zhou C."/>
            <person name="Zhu D."/>
            <person name="Muzny D."/>
            <person name="Worley K."/>
            <person name="Gibbs R."/>
        </authorList>
    </citation>
    <scope>NUCLEOTIDE SEQUENCE [LARGE SCALE GENOMIC DNA]</scope>
    <source>
        <strain evidence="2 3">ATCC 33300</strain>
    </source>
</reference>
<keyword evidence="1" id="KW-1133">Transmembrane helix</keyword>